<dbReference type="EMBL" id="FXYH01000005">
    <property type="protein sequence ID" value="SMX39835.1"/>
    <property type="molecule type" value="Genomic_DNA"/>
</dbReference>
<evidence type="ECO:0000313" key="1">
    <source>
        <dbReference type="EMBL" id="SMX39835.1"/>
    </source>
</evidence>
<gene>
    <name evidence="1" type="ORF">PEV8663_01899</name>
</gene>
<reference evidence="1 2" key="1">
    <citation type="submission" date="2017-05" db="EMBL/GenBank/DDBJ databases">
        <authorList>
            <person name="Song R."/>
            <person name="Chenine A.L."/>
            <person name="Ruprecht R.M."/>
        </authorList>
    </citation>
    <scope>NUCLEOTIDE SEQUENCE [LARGE SCALE GENOMIC DNA]</scope>
    <source>
        <strain evidence="1 2">CECT 8663</strain>
    </source>
</reference>
<proteinExistence type="predicted"/>
<dbReference type="AlphaFoldDB" id="A0A238KAJ3"/>
<sequence length="52" mass="5875">MTPSPKINSRFIKSIVTTAKETQTEMPWERGATRLAMIARRRVALKSSLRSA</sequence>
<dbReference type="Proteomes" id="UP000220836">
    <property type="component" value="Unassembled WGS sequence"/>
</dbReference>
<keyword evidence="2" id="KW-1185">Reference proteome</keyword>
<protein>
    <submittedName>
        <fullName evidence="1">Uncharacterized protein</fullName>
    </submittedName>
</protein>
<evidence type="ECO:0000313" key="2">
    <source>
        <dbReference type="Proteomes" id="UP000220836"/>
    </source>
</evidence>
<dbReference type="RefSeq" id="WP_170125844.1">
    <property type="nucleotide sequence ID" value="NZ_FXYH01000005.1"/>
</dbReference>
<organism evidence="1 2">
    <name type="scientific">Pelagimonas varians</name>
    <dbReference type="NCBI Taxonomy" id="696760"/>
    <lineage>
        <taxon>Bacteria</taxon>
        <taxon>Pseudomonadati</taxon>
        <taxon>Pseudomonadota</taxon>
        <taxon>Alphaproteobacteria</taxon>
        <taxon>Rhodobacterales</taxon>
        <taxon>Roseobacteraceae</taxon>
        <taxon>Pelagimonas</taxon>
    </lineage>
</organism>
<name>A0A238KAJ3_9RHOB</name>
<accession>A0A238KAJ3</accession>